<feature type="domain" description="ChsH2 rubredoxin-like zinc ribbon" evidence="2">
    <location>
        <begin position="17"/>
        <end position="51"/>
    </location>
</feature>
<dbReference type="PANTHER" id="PTHR34075:SF5">
    <property type="entry name" value="BLR3430 PROTEIN"/>
    <property type="match status" value="1"/>
</dbReference>
<accession>A0ABR9MEI4</accession>
<evidence type="ECO:0000259" key="1">
    <source>
        <dbReference type="Pfam" id="PF01796"/>
    </source>
</evidence>
<evidence type="ECO:0000259" key="2">
    <source>
        <dbReference type="Pfam" id="PF12172"/>
    </source>
</evidence>
<dbReference type="EMBL" id="JADBEK010000001">
    <property type="protein sequence ID" value="MBE1591209.1"/>
    <property type="molecule type" value="Genomic_DNA"/>
</dbReference>
<dbReference type="Gene3D" id="6.10.30.10">
    <property type="match status" value="1"/>
</dbReference>
<dbReference type="InterPro" id="IPR022002">
    <property type="entry name" value="ChsH2_Znr"/>
</dbReference>
<gene>
    <name evidence="3" type="ORF">H4W80_009467</name>
</gene>
<dbReference type="InterPro" id="IPR012340">
    <property type="entry name" value="NA-bd_OB-fold"/>
</dbReference>
<feature type="domain" description="ChsH2 C-terminal OB-fold" evidence="1">
    <location>
        <begin position="54"/>
        <end position="116"/>
    </location>
</feature>
<protein>
    <submittedName>
        <fullName evidence="3">OB-fold protein</fullName>
    </submittedName>
</protein>
<dbReference type="PANTHER" id="PTHR34075">
    <property type="entry name" value="BLR3430 PROTEIN"/>
    <property type="match status" value="1"/>
</dbReference>
<keyword evidence="4" id="KW-1185">Reference proteome</keyword>
<dbReference type="Pfam" id="PF12172">
    <property type="entry name" value="zf-ChsH2"/>
    <property type="match status" value="1"/>
</dbReference>
<evidence type="ECO:0000313" key="4">
    <source>
        <dbReference type="Proteomes" id="UP000633509"/>
    </source>
</evidence>
<name>A0ABR9MEI4_9ACTN</name>
<dbReference type="SUPFAM" id="SSF50249">
    <property type="entry name" value="Nucleic acid-binding proteins"/>
    <property type="match status" value="1"/>
</dbReference>
<dbReference type="InterPro" id="IPR002878">
    <property type="entry name" value="ChsH2_C"/>
</dbReference>
<reference evidence="3 4" key="1">
    <citation type="submission" date="2020-10" db="EMBL/GenBank/DDBJ databases">
        <title>Sequencing the genomes of 1000 actinobacteria strains.</title>
        <authorList>
            <person name="Klenk H.-P."/>
        </authorList>
    </citation>
    <scope>NUCLEOTIDE SEQUENCE [LARGE SCALE GENOMIC DNA]</scope>
    <source>
        <strain evidence="3 4">DSM 43173</strain>
    </source>
</reference>
<comment type="caution">
    <text evidence="3">The sequence shown here is derived from an EMBL/GenBank/DDBJ whole genome shotgun (WGS) entry which is preliminary data.</text>
</comment>
<dbReference type="Proteomes" id="UP000633509">
    <property type="component" value="Unassembled WGS sequence"/>
</dbReference>
<evidence type="ECO:0000313" key="3">
    <source>
        <dbReference type="EMBL" id="MBE1591209.1"/>
    </source>
</evidence>
<sequence>MMTAYRPEPDRDSRQWWERVGRQEFAVQECDGCGAVRFPARALCPECRTEAWHWREVEPEGVVESWIVNHQPFMPGFGVPYVVVMVRLAAVPGCFVYGNWRGDGAPERGRRVRAAYRRVDERLTLVDWAPVEDDGNLDDLPVRRESSP</sequence>
<proteinExistence type="predicted"/>
<dbReference type="RefSeq" id="WP_225964047.1">
    <property type="nucleotide sequence ID" value="NZ_JADBEK010000001.1"/>
</dbReference>
<dbReference type="Pfam" id="PF01796">
    <property type="entry name" value="OB_ChsH2_C"/>
    <property type="match status" value="1"/>
</dbReference>
<dbReference type="InterPro" id="IPR052513">
    <property type="entry name" value="Thioester_dehydratase-like"/>
</dbReference>
<organism evidence="3 4">
    <name type="scientific">Nonomuraea angiospora</name>
    <dbReference type="NCBI Taxonomy" id="46172"/>
    <lineage>
        <taxon>Bacteria</taxon>
        <taxon>Bacillati</taxon>
        <taxon>Actinomycetota</taxon>
        <taxon>Actinomycetes</taxon>
        <taxon>Streptosporangiales</taxon>
        <taxon>Streptosporangiaceae</taxon>
        <taxon>Nonomuraea</taxon>
    </lineage>
</organism>